<gene>
    <name evidence="1" type="ORF">MNBD_PLANCTO03-451</name>
</gene>
<evidence type="ECO:0008006" key="2">
    <source>
        <dbReference type="Google" id="ProtNLM"/>
    </source>
</evidence>
<dbReference type="InterPro" id="IPR053783">
    <property type="entry name" value="Dockerin_dom_GC-type"/>
</dbReference>
<accession>A0A3B1DFQ7</accession>
<dbReference type="InterPro" id="IPR013783">
    <property type="entry name" value="Ig-like_fold"/>
</dbReference>
<evidence type="ECO:0000313" key="1">
    <source>
        <dbReference type="EMBL" id="VAX39632.1"/>
    </source>
</evidence>
<sequence>MQPILGSTLHAMRFPRSTIRLPVPFVLAGALVLAALAPATAANTDGLRIVAWNVSNYGGGRVAAIQTSVYGEFEGRSMAPDAILLQEMMSAGGVVQFVQALNTAPGSPGDWAMAPFIDGNDTDNGFVYRTSKLTLLDTLVIAQGGPAPNHPRDVNRYDVQLVGYASEEATISLYSTHMKAGSGSSDKQRRLLEAQRIRADADALPDGRHFILGGDFNIQSSFQQAYIELTFDRSGDSGRFRDPIATPGSWNNNSSFRFVHTQDPAGGGGMDDRLDQVLISYTLTDSDGLDYIGDPTTPYATDTWDDPLHSYRSWGNDGSSYNTTLRIAGNTMVGPEIATALVTMAAGLGHLPVFLDLRVPARITAEPVLDFGLLTVGDAASQTITIGNAGDTTLWGPEGIGQLTYTLDTPAPYDAPAGPHQDEAGGPLNEHAVTLDTSAVGYFEVVMSIASNDPEAPTLEVTLRGNILAKCPADWDGNGILDTLDFLDFLNDWTVSNLHADLNADGSVNILDFLVYLNSWSVGC</sequence>
<reference evidence="1" key="1">
    <citation type="submission" date="2018-06" db="EMBL/GenBank/DDBJ databases">
        <authorList>
            <person name="Zhirakovskaya E."/>
        </authorList>
    </citation>
    <scope>NUCLEOTIDE SEQUENCE</scope>
</reference>
<proteinExistence type="predicted"/>
<dbReference type="Gene3D" id="3.60.10.10">
    <property type="entry name" value="Endonuclease/exonuclease/phosphatase"/>
    <property type="match status" value="1"/>
</dbReference>
<dbReference type="PROSITE" id="PS00018">
    <property type="entry name" value="EF_HAND_1"/>
    <property type="match status" value="1"/>
</dbReference>
<organism evidence="1">
    <name type="scientific">hydrothermal vent metagenome</name>
    <dbReference type="NCBI Taxonomy" id="652676"/>
    <lineage>
        <taxon>unclassified sequences</taxon>
        <taxon>metagenomes</taxon>
        <taxon>ecological metagenomes</taxon>
    </lineage>
</organism>
<dbReference type="InterPro" id="IPR036691">
    <property type="entry name" value="Endo/exonu/phosph_ase_sf"/>
</dbReference>
<dbReference type="EMBL" id="UOGK01000270">
    <property type="protein sequence ID" value="VAX39632.1"/>
    <property type="molecule type" value="Genomic_DNA"/>
</dbReference>
<dbReference type="InterPro" id="IPR018247">
    <property type="entry name" value="EF_Hand_1_Ca_BS"/>
</dbReference>
<dbReference type="Gene3D" id="2.60.40.10">
    <property type="entry name" value="Immunoglobulins"/>
    <property type="match status" value="1"/>
</dbReference>
<name>A0A3B1DFQ7_9ZZZZ</name>
<protein>
    <recommendedName>
        <fullName evidence="2">Endonuclease/exonuclease/phosphatase domain-containing protein</fullName>
    </recommendedName>
</protein>
<dbReference type="SUPFAM" id="SSF56219">
    <property type="entry name" value="DNase I-like"/>
    <property type="match status" value="1"/>
</dbReference>
<dbReference type="NCBIfam" id="NF041540">
    <property type="entry name" value="dockerin_GC"/>
    <property type="match status" value="1"/>
</dbReference>
<dbReference type="AlphaFoldDB" id="A0A3B1DFQ7"/>